<gene>
    <name evidence="1" type="ORF">FBEOM_13183</name>
</gene>
<reference evidence="1" key="1">
    <citation type="journal article" date="2017" name="Mycologia">
        <title>Fusarium algeriense, sp. nov., a novel toxigenic crown rot pathogen of durum wheat from Algeria is nested in the Fusarium burgessii species complex.</title>
        <authorList>
            <person name="Laraba I."/>
            <person name="Keddad A."/>
            <person name="Boureghda H."/>
            <person name="Abdallah N."/>
            <person name="Vaughan M.M."/>
            <person name="Proctor R.H."/>
            <person name="Busman M."/>
            <person name="O'Donnell K."/>
        </authorList>
    </citation>
    <scope>NUCLEOTIDE SEQUENCE</scope>
    <source>
        <strain evidence="1">NRRL 25174</strain>
    </source>
</reference>
<keyword evidence="2" id="KW-1185">Reference proteome</keyword>
<proteinExistence type="predicted"/>
<name>A0A9P5A6R0_9HYPO</name>
<organism evidence="1 2">
    <name type="scientific">Fusarium beomiforme</name>
    <dbReference type="NCBI Taxonomy" id="44412"/>
    <lineage>
        <taxon>Eukaryota</taxon>
        <taxon>Fungi</taxon>
        <taxon>Dikarya</taxon>
        <taxon>Ascomycota</taxon>
        <taxon>Pezizomycotina</taxon>
        <taxon>Sordariomycetes</taxon>
        <taxon>Hypocreomycetidae</taxon>
        <taxon>Hypocreales</taxon>
        <taxon>Nectriaceae</taxon>
        <taxon>Fusarium</taxon>
        <taxon>Fusarium burgessii species complex</taxon>
    </lineage>
</organism>
<dbReference type="Proteomes" id="UP000730481">
    <property type="component" value="Unassembled WGS sequence"/>
</dbReference>
<reference evidence="1" key="2">
    <citation type="submission" date="2020-02" db="EMBL/GenBank/DDBJ databases">
        <title>Identification and distribution of gene clusters putatively required for synthesis of sphingolipid metabolism inhibitors in phylogenetically diverse species of the filamentous fungus Fusarium.</title>
        <authorList>
            <person name="Kim H.-S."/>
            <person name="Busman M."/>
            <person name="Brown D.W."/>
            <person name="Divon H."/>
            <person name="Uhlig S."/>
            <person name="Proctor R.H."/>
        </authorList>
    </citation>
    <scope>NUCLEOTIDE SEQUENCE</scope>
    <source>
        <strain evidence="1">NRRL 25174</strain>
    </source>
</reference>
<comment type="caution">
    <text evidence="1">The sequence shown here is derived from an EMBL/GenBank/DDBJ whole genome shotgun (WGS) entry which is preliminary data.</text>
</comment>
<protein>
    <submittedName>
        <fullName evidence="1">Acetyl acetyltransferase</fullName>
    </submittedName>
</protein>
<evidence type="ECO:0000313" key="2">
    <source>
        <dbReference type="Proteomes" id="UP000730481"/>
    </source>
</evidence>
<sequence length="129" mass="13750">MITSPNIPKRAGNFRLILGSVGKAWEPPGTLGEKLRRKTLDLETTPPHVSSAAGAAATPIDFPIEPAASVSILSEHIRTIKDQNTILKLKGDFAVVVLIHSEVSGLNGRHSAARSCSMIHSAQTTLSYI</sequence>
<accession>A0A9P5A6R0</accession>
<evidence type="ECO:0000313" key="1">
    <source>
        <dbReference type="EMBL" id="KAF4333001.1"/>
    </source>
</evidence>
<dbReference type="AlphaFoldDB" id="A0A9P5A6R0"/>
<dbReference type="EMBL" id="PVQB02000919">
    <property type="protein sequence ID" value="KAF4333001.1"/>
    <property type="molecule type" value="Genomic_DNA"/>
</dbReference>